<dbReference type="Proteomes" id="UP000184550">
    <property type="component" value="Unassembled WGS sequence"/>
</dbReference>
<dbReference type="EMBL" id="CZCU02000136">
    <property type="protein sequence ID" value="VXD17965.1"/>
    <property type="molecule type" value="Genomic_DNA"/>
</dbReference>
<name>A0A7Z9BN58_9CYAN</name>
<dbReference type="AlphaFoldDB" id="A0A7Z9BN58"/>
<keyword evidence="1" id="KW-0812">Transmembrane</keyword>
<organism evidence="2 3">
    <name type="scientific">Planktothrix serta PCC 8927</name>
    <dbReference type="NCBI Taxonomy" id="671068"/>
    <lineage>
        <taxon>Bacteria</taxon>
        <taxon>Bacillati</taxon>
        <taxon>Cyanobacteriota</taxon>
        <taxon>Cyanophyceae</taxon>
        <taxon>Oscillatoriophycideae</taxon>
        <taxon>Oscillatoriales</taxon>
        <taxon>Microcoleaceae</taxon>
        <taxon>Planktothrix</taxon>
    </lineage>
</organism>
<evidence type="ECO:0000313" key="2">
    <source>
        <dbReference type="EMBL" id="VXD17965.1"/>
    </source>
</evidence>
<protein>
    <submittedName>
        <fullName evidence="2">Uncharacterized protein</fullName>
    </submittedName>
</protein>
<evidence type="ECO:0000313" key="3">
    <source>
        <dbReference type="Proteomes" id="UP000184550"/>
    </source>
</evidence>
<keyword evidence="1" id="KW-1133">Transmembrane helix</keyword>
<proteinExistence type="predicted"/>
<dbReference type="OrthoDB" id="467009at2"/>
<sequence>MNPEPFDPKKKIKQEMLLQYEAETMKMKKVFIVTMAILSLVLAGLGLWIFNNSQTVRTPVQETQN</sequence>
<keyword evidence="1" id="KW-0472">Membrane</keyword>
<accession>A0A7Z9BN58</accession>
<comment type="caution">
    <text evidence="2">The sequence shown here is derived from an EMBL/GenBank/DDBJ whole genome shotgun (WGS) entry which is preliminary data.</text>
</comment>
<evidence type="ECO:0000256" key="1">
    <source>
        <dbReference type="SAM" id="Phobius"/>
    </source>
</evidence>
<feature type="transmembrane region" description="Helical" evidence="1">
    <location>
        <begin position="30"/>
        <end position="50"/>
    </location>
</feature>
<keyword evidence="3" id="KW-1185">Reference proteome</keyword>
<reference evidence="2" key="1">
    <citation type="submission" date="2019-10" db="EMBL/GenBank/DDBJ databases">
        <authorList>
            <consortium name="Genoscope - CEA"/>
            <person name="William W."/>
        </authorList>
    </citation>
    <scope>NUCLEOTIDE SEQUENCE [LARGE SCALE GENOMIC DNA]</scope>
    <source>
        <strain evidence="2">BBR_PRJEB10992</strain>
    </source>
</reference>
<gene>
    <name evidence="2" type="ORF">PL8927_600198</name>
</gene>
<dbReference type="RefSeq" id="WP_156093171.1">
    <property type="nucleotide sequence ID" value="NZ_LR734869.1"/>
</dbReference>